<reference evidence="1 2" key="1">
    <citation type="submission" date="2020-08" db="EMBL/GenBank/DDBJ databases">
        <title>Genomic Encyclopedia of Type Strains, Phase IV (KMG-IV): sequencing the most valuable type-strain genomes for metagenomic binning, comparative biology and taxonomic classification.</title>
        <authorList>
            <person name="Goeker M."/>
        </authorList>
    </citation>
    <scope>NUCLEOTIDE SEQUENCE [LARGE SCALE GENOMIC DNA]</scope>
    <source>
        <strain evidence="1 2">DSM 26944</strain>
    </source>
</reference>
<accession>A0A7W9ELV5</accession>
<dbReference type="EMBL" id="JACIJG010000009">
    <property type="protein sequence ID" value="MBB5702747.1"/>
    <property type="molecule type" value="Genomic_DNA"/>
</dbReference>
<organism evidence="1 2">
    <name type="scientific">Brucella daejeonensis</name>
    <dbReference type="NCBI Taxonomy" id="659015"/>
    <lineage>
        <taxon>Bacteria</taxon>
        <taxon>Pseudomonadati</taxon>
        <taxon>Pseudomonadota</taxon>
        <taxon>Alphaproteobacteria</taxon>
        <taxon>Hyphomicrobiales</taxon>
        <taxon>Brucellaceae</taxon>
        <taxon>Brucella/Ochrobactrum group</taxon>
        <taxon>Brucella</taxon>
    </lineage>
</organism>
<proteinExistence type="predicted"/>
<evidence type="ECO:0000313" key="1">
    <source>
        <dbReference type="EMBL" id="MBB5702747.1"/>
    </source>
</evidence>
<dbReference type="Proteomes" id="UP000555546">
    <property type="component" value="Unassembled WGS sequence"/>
</dbReference>
<keyword evidence="2" id="KW-1185">Reference proteome</keyword>
<sequence>MCRDYNLQQCGDGTWSIVSKATQTPITFKGRMQIALTEEAAQKAFAILERIEVENDQQSKDGRQY</sequence>
<dbReference type="AlphaFoldDB" id="A0A7W9ELV5"/>
<name>A0A7W9ELV5_9HYPH</name>
<gene>
    <name evidence="1" type="ORF">FHS76_002636</name>
</gene>
<evidence type="ECO:0000313" key="2">
    <source>
        <dbReference type="Proteomes" id="UP000555546"/>
    </source>
</evidence>
<protein>
    <submittedName>
        <fullName evidence="1">Uncharacterized protein</fullName>
    </submittedName>
</protein>
<comment type="caution">
    <text evidence="1">The sequence shown here is derived from an EMBL/GenBank/DDBJ whole genome shotgun (WGS) entry which is preliminary data.</text>
</comment>